<dbReference type="AlphaFoldDB" id="A0AAD9ICA4"/>
<name>A0AAD9ICA4_9PEZI</name>
<dbReference type="EMBL" id="JAQQPM010000008">
    <property type="protein sequence ID" value="KAK2074480.1"/>
    <property type="molecule type" value="Genomic_DNA"/>
</dbReference>
<sequence>MHWNGRILLLKLADTGLQHLQLLAYWGVKCGHRRFPPNLRQNASITGLHFAQARRLKPLDNRHFACRVTEFQSASAKMQAVPSLVGTGTVIAAAAAGLRYKRTLITLRLQLRNLLFQFFQLLGFTFPGFASSQRVARPLHRNRVGRVLDNDGRKRLVTPARADTRDR</sequence>
<gene>
    <name evidence="1" type="ORF">P8C59_008685</name>
</gene>
<keyword evidence="2" id="KW-1185">Reference proteome</keyword>
<evidence type="ECO:0000313" key="1">
    <source>
        <dbReference type="EMBL" id="KAK2074480.1"/>
    </source>
</evidence>
<dbReference type="Proteomes" id="UP001217918">
    <property type="component" value="Unassembled WGS sequence"/>
</dbReference>
<comment type="caution">
    <text evidence="1">The sequence shown here is derived from an EMBL/GenBank/DDBJ whole genome shotgun (WGS) entry which is preliminary data.</text>
</comment>
<accession>A0AAD9ICA4</accession>
<protein>
    <submittedName>
        <fullName evidence="1">Uncharacterized protein</fullName>
    </submittedName>
</protein>
<evidence type="ECO:0000313" key="2">
    <source>
        <dbReference type="Proteomes" id="UP001217918"/>
    </source>
</evidence>
<reference evidence="1" key="1">
    <citation type="journal article" date="2023" name="Mol. Plant Microbe Interact.">
        <title>Elucidating the Obligate Nature and Biological Capacity of an Invasive Fungal Corn Pathogen.</title>
        <authorList>
            <person name="MacCready J.S."/>
            <person name="Roggenkamp E.M."/>
            <person name="Gdanetz K."/>
            <person name="Chilvers M.I."/>
        </authorList>
    </citation>
    <scope>NUCLEOTIDE SEQUENCE</scope>
    <source>
        <strain evidence="1">PM02</strain>
    </source>
</reference>
<proteinExistence type="predicted"/>
<organism evidence="1 2">
    <name type="scientific">Phyllachora maydis</name>
    <dbReference type="NCBI Taxonomy" id="1825666"/>
    <lineage>
        <taxon>Eukaryota</taxon>
        <taxon>Fungi</taxon>
        <taxon>Dikarya</taxon>
        <taxon>Ascomycota</taxon>
        <taxon>Pezizomycotina</taxon>
        <taxon>Sordariomycetes</taxon>
        <taxon>Sordariomycetidae</taxon>
        <taxon>Phyllachorales</taxon>
        <taxon>Phyllachoraceae</taxon>
        <taxon>Phyllachora</taxon>
    </lineage>
</organism>